<protein>
    <submittedName>
        <fullName evidence="2">Uncharacterized protein</fullName>
    </submittedName>
</protein>
<organism evidence="2 3">
    <name type="scientific">Dichotomicrobium thermohalophilum</name>
    <dbReference type="NCBI Taxonomy" id="933063"/>
    <lineage>
        <taxon>Bacteria</taxon>
        <taxon>Pseudomonadati</taxon>
        <taxon>Pseudomonadota</taxon>
        <taxon>Alphaproteobacteria</taxon>
        <taxon>Hyphomicrobiales</taxon>
        <taxon>Hyphomicrobiaceae</taxon>
        <taxon>Dichotomicrobium</taxon>
    </lineage>
</organism>
<accession>A0A397Q5Y2</accession>
<dbReference type="RefSeq" id="WP_170144397.1">
    <property type="nucleotide sequence ID" value="NZ_QXDF01000001.1"/>
</dbReference>
<name>A0A397Q5Y2_9HYPH</name>
<reference evidence="2 3" key="1">
    <citation type="submission" date="2018-08" db="EMBL/GenBank/DDBJ databases">
        <title>Genomic Encyclopedia of Archaeal and Bacterial Type Strains, Phase II (KMG-II): from individual species to whole genera.</title>
        <authorList>
            <person name="Goeker M."/>
        </authorList>
    </citation>
    <scope>NUCLEOTIDE SEQUENCE [LARGE SCALE GENOMIC DNA]</scope>
    <source>
        <strain evidence="2 3">DSM 5002</strain>
    </source>
</reference>
<feature type="region of interest" description="Disordered" evidence="1">
    <location>
        <begin position="1"/>
        <end position="45"/>
    </location>
</feature>
<dbReference type="AlphaFoldDB" id="A0A397Q5Y2"/>
<sequence length="45" mass="4741">MKQSKSGGTNKSPKQKKAQAGTEPKPEQAAQSKQAEGEQGSRGQK</sequence>
<evidence type="ECO:0000313" key="3">
    <source>
        <dbReference type="Proteomes" id="UP000266273"/>
    </source>
</evidence>
<comment type="caution">
    <text evidence="2">The sequence shown here is derived from an EMBL/GenBank/DDBJ whole genome shotgun (WGS) entry which is preliminary data.</text>
</comment>
<keyword evidence="3" id="KW-1185">Reference proteome</keyword>
<gene>
    <name evidence="2" type="ORF">BXY53_2013</name>
</gene>
<dbReference type="EMBL" id="QXDF01000001">
    <property type="protein sequence ID" value="RIA56900.1"/>
    <property type="molecule type" value="Genomic_DNA"/>
</dbReference>
<feature type="compositionally biased region" description="Polar residues" evidence="1">
    <location>
        <begin position="1"/>
        <end position="12"/>
    </location>
</feature>
<proteinExistence type="predicted"/>
<evidence type="ECO:0000256" key="1">
    <source>
        <dbReference type="SAM" id="MobiDB-lite"/>
    </source>
</evidence>
<evidence type="ECO:0000313" key="2">
    <source>
        <dbReference type="EMBL" id="RIA56900.1"/>
    </source>
</evidence>
<dbReference type="Proteomes" id="UP000266273">
    <property type="component" value="Unassembled WGS sequence"/>
</dbReference>